<keyword evidence="2" id="KW-1185">Reference proteome</keyword>
<comment type="caution">
    <text evidence="1">The sequence shown here is derived from an EMBL/GenBank/DDBJ whole genome shotgun (WGS) entry which is preliminary data.</text>
</comment>
<dbReference type="Pfam" id="PF13376">
    <property type="entry name" value="OmdA"/>
    <property type="match status" value="1"/>
</dbReference>
<evidence type="ECO:0000313" key="2">
    <source>
        <dbReference type="Proteomes" id="UP001596415"/>
    </source>
</evidence>
<proteinExistence type="predicted"/>
<reference evidence="2" key="1">
    <citation type="journal article" date="2019" name="Int. J. Syst. Evol. Microbiol.">
        <title>The Global Catalogue of Microorganisms (GCM) 10K type strain sequencing project: providing services to taxonomists for standard genome sequencing and annotation.</title>
        <authorList>
            <consortium name="The Broad Institute Genomics Platform"/>
            <consortium name="The Broad Institute Genome Sequencing Center for Infectious Disease"/>
            <person name="Wu L."/>
            <person name="Ma J."/>
        </authorList>
    </citation>
    <scope>NUCLEOTIDE SEQUENCE [LARGE SCALE GENOMIC DNA]</scope>
    <source>
        <strain evidence="2">CGMCC 1.16306</strain>
    </source>
</reference>
<name>A0ABW2MSG8_9FLAO</name>
<sequence length="160" mass="18748">MKSKPFEVTIDGMYIIILPETIVLPFIEKGHSRPQFKASHASNEILFHGALRKRNDHYLLMFSKAKQQELKLEKGEPFTLQLFEDTTEYGVIPPEELEEVLNSDPFAFEIFKKLTDGKKRSIIYYIKRIKNSQTRIDKSLIITENLKRGITELKELYKLE</sequence>
<protein>
    <submittedName>
        <fullName evidence="1">YdeI/OmpD-associated family protein</fullName>
    </submittedName>
</protein>
<gene>
    <name evidence="1" type="ORF">ACFQO1_08035</name>
</gene>
<dbReference type="RefSeq" id="WP_380217477.1">
    <property type="nucleotide sequence ID" value="NZ_JBHTBN010000003.1"/>
</dbReference>
<accession>A0ABW2MSG8</accession>
<dbReference type="Proteomes" id="UP001596415">
    <property type="component" value="Unassembled WGS sequence"/>
</dbReference>
<evidence type="ECO:0000313" key="1">
    <source>
        <dbReference type="EMBL" id="MFC7357633.1"/>
    </source>
</evidence>
<dbReference type="EMBL" id="JBHTBN010000003">
    <property type="protein sequence ID" value="MFC7357633.1"/>
    <property type="molecule type" value="Genomic_DNA"/>
</dbReference>
<organism evidence="1 2">
    <name type="scientific">Jejudonia soesokkakensis</name>
    <dbReference type="NCBI Taxonomy" id="1323432"/>
    <lineage>
        <taxon>Bacteria</taxon>
        <taxon>Pseudomonadati</taxon>
        <taxon>Bacteroidota</taxon>
        <taxon>Flavobacteriia</taxon>
        <taxon>Flavobacteriales</taxon>
        <taxon>Flavobacteriaceae</taxon>
        <taxon>Jejudonia</taxon>
    </lineage>
</organism>